<reference evidence="1" key="2">
    <citation type="journal article" date="2020" name="Nat. Commun.">
        <title>Large-scale genome sequencing of mycorrhizal fungi provides insights into the early evolution of symbiotic traits.</title>
        <authorList>
            <person name="Miyauchi S."/>
            <person name="Kiss E."/>
            <person name="Kuo A."/>
            <person name="Drula E."/>
            <person name="Kohler A."/>
            <person name="Sanchez-Garcia M."/>
            <person name="Morin E."/>
            <person name="Andreopoulos B."/>
            <person name="Barry K.W."/>
            <person name="Bonito G."/>
            <person name="Buee M."/>
            <person name="Carver A."/>
            <person name="Chen C."/>
            <person name="Cichocki N."/>
            <person name="Clum A."/>
            <person name="Culley D."/>
            <person name="Crous P.W."/>
            <person name="Fauchery L."/>
            <person name="Girlanda M."/>
            <person name="Hayes R.D."/>
            <person name="Keri Z."/>
            <person name="LaButti K."/>
            <person name="Lipzen A."/>
            <person name="Lombard V."/>
            <person name="Magnuson J."/>
            <person name="Maillard F."/>
            <person name="Murat C."/>
            <person name="Nolan M."/>
            <person name="Ohm R.A."/>
            <person name="Pangilinan J."/>
            <person name="Pereira M.F."/>
            <person name="Perotto S."/>
            <person name="Peter M."/>
            <person name="Pfister S."/>
            <person name="Riley R."/>
            <person name="Sitrit Y."/>
            <person name="Stielow J.B."/>
            <person name="Szollosi G."/>
            <person name="Zifcakova L."/>
            <person name="Stursova M."/>
            <person name="Spatafora J.W."/>
            <person name="Tedersoo L."/>
            <person name="Vaario L.M."/>
            <person name="Yamada A."/>
            <person name="Yan M."/>
            <person name="Wang P."/>
            <person name="Xu J."/>
            <person name="Bruns T."/>
            <person name="Baldrian P."/>
            <person name="Vilgalys R."/>
            <person name="Dunand C."/>
            <person name="Henrissat B."/>
            <person name="Grigoriev I.V."/>
            <person name="Hibbett D."/>
            <person name="Nagy L.G."/>
            <person name="Martin F.M."/>
        </authorList>
    </citation>
    <scope>NUCLEOTIDE SEQUENCE</scope>
    <source>
        <strain evidence="1">P2</strain>
    </source>
</reference>
<gene>
    <name evidence="1" type="ORF">BDM02DRAFT_3273540</name>
</gene>
<name>A0ACB6YXR2_THEGA</name>
<proteinExistence type="predicted"/>
<dbReference type="Proteomes" id="UP000886501">
    <property type="component" value="Unassembled WGS sequence"/>
</dbReference>
<keyword evidence="2" id="KW-1185">Reference proteome</keyword>
<evidence type="ECO:0000313" key="2">
    <source>
        <dbReference type="Proteomes" id="UP000886501"/>
    </source>
</evidence>
<evidence type="ECO:0000313" key="1">
    <source>
        <dbReference type="EMBL" id="KAF9642245.1"/>
    </source>
</evidence>
<feature type="non-terminal residue" evidence="1">
    <location>
        <position position="137"/>
    </location>
</feature>
<accession>A0ACB6YXR2</accession>
<sequence length="137" mass="14734">MPMHIHSSINTDSSSIATAGPIASSLSLATQNDILAILQREQDHAVLLLSLSPLLSSLFISYADRAVTLQSASVTPSPESMEWKALQSNIAALREENEKLKSENRELAVKLATAEASQEAFRSQVSSLKEVNATQQG</sequence>
<organism evidence="1 2">
    <name type="scientific">Thelephora ganbajun</name>
    <name type="common">Ganba fungus</name>
    <dbReference type="NCBI Taxonomy" id="370292"/>
    <lineage>
        <taxon>Eukaryota</taxon>
        <taxon>Fungi</taxon>
        <taxon>Dikarya</taxon>
        <taxon>Basidiomycota</taxon>
        <taxon>Agaricomycotina</taxon>
        <taxon>Agaricomycetes</taxon>
        <taxon>Thelephorales</taxon>
        <taxon>Thelephoraceae</taxon>
        <taxon>Thelephora</taxon>
    </lineage>
</organism>
<dbReference type="EMBL" id="MU118581">
    <property type="protein sequence ID" value="KAF9642245.1"/>
    <property type="molecule type" value="Genomic_DNA"/>
</dbReference>
<protein>
    <submittedName>
        <fullName evidence="1">Uncharacterized protein</fullName>
    </submittedName>
</protein>
<reference evidence="1" key="1">
    <citation type="submission" date="2019-10" db="EMBL/GenBank/DDBJ databases">
        <authorList>
            <consortium name="DOE Joint Genome Institute"/>
            <person name="Kuo A."/>
            <person name="Miyauchi S."/>
            <person name="Kiss E."/>
            <person name="Drula E."/>
            <person name="Kohler A."/>
            <person name="Sanchez-Garcia M."/>
            <person name="Andreopoulos B."/>
            <person name="Barry K.W."/>
            <person name="Bonito G."/>
            <person name="Buee M."/>
            <person name="Carver A."/>
            <person name="Chen C."/>
            <person name="Cichocki N."/>
            <person name="Clum A."/>
            <person name="Culley D."/>
            <person name="Crous P.W."/>
            <person name="Fauchery L."/>
            <person name="Girlanda M."/>
            <person name="Hayes R."/>
            <person name="Keri Z."/>
            <person name="Labutti K."/>
            <person name="Lipzen A."/>
            <person name="Lombard V."/>
            <person name="Magnuson J."/>
            <person name="Maillard F."/>
            <person name="Morin E."/>
            <person name="Murat C."/>
            <person name="Nolan M."/>
            <person name="Ohm R."/>
            <person name="Pangilinan J."/>
            <person name="Pereira M."/>
            <person name="Perotto S."/>
            <person name="Peter M."/>
            <person name="Riley R."/>
            <person name="Sitrit Y."/>
            <person name="Stielow B."/>
            <person name="Szollosi G."/>
            <person name="Zifcakova L."/>
            <person name="Stursova M."/>
            <person name="Spatafora J.W."/>
            <person name="Tedersoo L."/>
            <person name="Vaario L.-M."/>
            <person name="Yamada A."/>
            <person name="Yan M."/>
            <person name="Wang P."/>
            <person name="Xu J."/>
            <person name="Bruns T."/>
            <person name="Baldrian P."/>
            <person name="Vilgalys R."/>
            <person name="Henrissat B."/>
            <person name="Grigoriev I.V."/>
            <person name="Hibbett D."/>
            <person name="Nagy L.G."/>
            <person name="Martin F.M."/>
        </authorList>
    </citation>
    <scope>NUCLEOTIDE SEQUENCE</scope>
    <source>
        <strain evidence="1">P2</strain>
    </source>
</reference>
<comment type="caution">
    <text evidence="1">The sequence shown here is derived from an EMBL/GenBank/DDBJ whole genome shotgun (WGS) entry which is preliminary data.</text>
</comment>